<dbReference type="Gene3D" id="3.30.300.20">
    <property type="match status" value="1"/>
</dbReference>
<reference evidence="2" key="1">
    <citation type="journal article" date="2019" name="Int. J. Syst. Evol. Microbiol.">
        <title>The Global Catalogue of Microorganisms (GCM) 10K type strain sequencing project: providing services to taxonomists for standard genome sequencing and annotation.</title>
        <authorList>
            <consortium name="The Broad Institute Genomics Platform"/>
            <consortium name="The Broad Institute Genome Sequencing Center for Infectious Disease"/>
            <person name="Wu L."/>
            <person name="Ma J."/>
        </authorList>
    </citation>
    <scope>NUCLEOTIDE SEQUENCE [LARGE SCALE GENOMIC DNA]</scope>
    <source>
        <strain evidence="2">JCM 17543</strain>
    </source>
</reference>
<dbReference type="Proteomes" id="UP001500827">
    <property type="component" value="Unassembled WGS sequence"/>
</dbReference>
<name>A0ABP7KY49_9SPHN</name>
<dbReference type="RefSeq" id="WP_344698372.1">
    <property type="nucleotide sequence ID" value="NZ_BAABBM010000001.1"/>
</dbReference>
<organism evidence="1 2">
    <name type="scientific">Sphingomonas limnosediminicola</name>
    <dbReference type="NCBI Taxonomy" id="940133"/>
    <lineage>
        <taxon>Bacteria</taxon>
        <taxon>Pseudomonadati</taxon>
        <taxon>Pseudomonadota</taxon>
        <taxon>Alphaproteobacteria</taxon>
        <taxon>Sphingomonadales</taxon>
        <taxon>Sphingomonadaceae</taxon>
        <taxon>Sphingomonas</taxon>
    </lineage>
</organism>
<dbReference type="PANTHER" id="PTHR35368:SF1">
    <property type="entry name" value="HYDROPEROXIDE REDUCTASE"/>
    <property type="match status" value="1"/>
</dbReference>
<dbReference type="PANTHER" id="PTHR35368">
    <property type="entry name" value="HYDROPEROXIDE REDUCTASE"/>
    <property type="match status" value="1"/>
</dbReference>
<keyword evidence="2" id="KW-1185">Reference proteome</keyword>
<dbReference type="Pfam" id="PF02566">
    <property type="entry name" value="OsmC"/>
    <property type="match status" value="1"/>
</dbReference>
<evidence type="ECO:0000313" key="1">
    <source>
        <dbReference type="EMBL" id="GAA3891042.1"/>
    </source>
</evidence>
<comment type="caution">
    <text evidence="1">The sequence shown here is derived from an EMBL/GenBank/DDBJ whole genome shotgun (WGS) entry which is preliminary data.</text>
</comment>
<evidence type="ECO:0000313" key="2">
    <source>
        <dbReference type="Proteomes" id="UP001500827"/>
    </source>
</evidence>
<sequence>MLDTVKSRVNGLDLNALGEVVEAIEQDASKAKVSFDVTTRWTGQTRSETIVDGFTIAGERVARSHKIVADEPCELLGADSAPNPQELLMAAVNACMSVGYAAGAALKGITLDKLEIRTKGTLDLRGFLGLDDSVPAGYEVVDYEVTIAGNGTPEQFEEIHQTVMKTSPNYFNLNRPIRMNGSLRVG</sequence>
<dbReference type="InterPro" id="IPR003718">
    <property type="entry name" value="OsmC/Ohr_fam"/>
</dbReference>
<gene>
    <name evidence="1" type="ORF">GCM10022276_07710</name>
</gene>
<proteinExistence type="predicted"/>
<dbReference type="InterPro" id="IPR052924">
    <property type="entry name" value="OsmC/Ohr_hydroprdx_reductase"/>
</dbReference>
<dbReference type="InterPro" id="IPR036102">
    <property type="entry name" value="OsmC/Ohrsf"/>
</dbReference>
<dbReference type="InterPro" id="IPR015946">
    <property type="entry name" value="KH_dom-like_a/b"/>
</dbReference>
<accession>A0ABP7KY49</accession>
<dbReference type="SUPFAM" id="SSF82784">
    <property type="entry name" value="OsmC-like"/>
    <property type="match status" value="1"/>
</dbReference>
<dbReference type="EMBL" id="BAABBM010000001">
    <property type="protein sequence ID" value="GAA3891042.1"/>
    <property type="molecule type" value="Genomic_DNA"/>
</dbReference>
<protein>
    <submittedName>
        <fullName evidence="1">OsmC family protein</fullName>
    </submittedName>
</protein>